<feature type="compositionally biased region" description="Basic residues" evidence="8">
    <location>
        <begin position="269"/>
        <end position="281"/>
    </location>
</feature>
<comment type="similarity">
    <text evidence="2 7">Belongs to the PRP38 family.</text>
</comment>
<gene>
    <name evidence="9" type="ORF">BpHYR1_009977</name>
</gene>
<dbReference type="OrthoDB" id="3881at2759"/>
<keyword evidence="3 7" id="KW-0507">mRNA processing</keyword>
<dbReference type="GO" id="GO:0000398">
    <property type="term" value="P:mRNA splicing, via spliceosome"/>
    <property type="evidence" value="ECO:0007669"/>
    <property type="project" value="UniProtKB-UniRule"/>
</dbReference>
<feature type="compositionally biased region" description="Basic and acidic residues" evidence="8">
    <location>
        <begin position="224"/>
        <end position="247"/>
    </location>
</feature>
<dbReference type="STRING" id="10195.A0A3M7RH35"/>
<feature type="compositionally biased region" description="Basic and acidic residues" evidence="8">
    <location>
        <begin position="256"/>
        <end position="268"/>
    </location>
</feature>
<accession>A0A3M7RH35</accession>
<evidence type="ECO:0000256" key="5">
    <source>
        <dbReference type="ARBA" id="ARBA00023187"/>
    </source>
</evidence>
<evidence type="ECO:0000256" key="3">
    <source>
        <dbReference type="ARBA" id="ARBA00022664"/>
    </source>
</evidence>
<dbReference type="EMBL" id="REGN01003427">
    <property type="protein sequence ID" value="RNA22578.1"/>
    <property type="molecule type" value="Genomic_DNA"/>
</dbReference>
<keyword evidence="5 7" id="KW-0508">mRNA splicing</keyword>
<feature type="compositionally biased region" description="Basic residues" evidence="8">
    <location>
        <begin position="289"/>
        <end position="304"/>
    </location>
</feature>
<evidence type="ECO:0000256" key="8">
    <source>
        <dbReference type="SAM" id="MobiDB-lite"/>
    </source>
</evidence>
<dbReference type="Proteomes" id="UP000276133">
    <property type="component" value="Unassembled WGS sequence"/>
</dbReference>
<evidence type="ECO:0000313" key="9">
    <source>
        <dbReference type="EMBL" id="RNA22578.1"/>
    </source>
</evidence>
<dbReference type="InterPro" id="IPR005037">
    <property type="entry name" value="PRP38"/>
</dbReference>
<dbReference type="Pfam" id="PF03371">
    <property type="entry name" value="PRP38"/>
    <property type="match status" value="1"/>
</dbReference>
<dbReference type="GO" id="GO:0005681">
    <property type="term" value="C:spliceosomal complex"/>
    <property type="evidence" value="ECO:0007669"/>
    <property type="project" value="UniProtKB-KW"/>
</dbReference>
<keyword evidence="6 7" id="KW-0539">Nucleus</keyword>
<protein>
    <recommendedName>
        <fullName evidence="7">Pre-mRNA-splicing factor 38</fullName>
    </recommendedName>
</protein>
<organism evidence="9 10">
    <name type="scientific">Brachionus plicatilis</name>
    <name type="common">Marine rotifer</name>
    <name type="synonym">Brachionus muelleri</name>
    <dbReference type="NCBI Taxonomy" id="10195"/>
    <lineage>
        <taxon>Eukaryota</taxon>
        <taxon>Metazoa</taxon>
        <taxon>Spiralia</taxon>
        <taxon>Gnathifera</taxon>
        <taxon>Rotifera</taxon>
        <taxon>Eurotatoria</taxon>
        <taxon>Monogononta</taxon>
        <taxon>Pseudotrocha</taxon>
        <taxon>Ploima</taxon>
        <taxon>Brachionidae</taxon>
        <taxon>Brachionus</taxon>
    </lineage>
</organism>
<evidence type="ECO:0000313" key="10">
    <source>
        <dbReference type="Proteomes" id="UP000276133"/>
    </source>
</evidence>
<evidence type="ECO:0000256" key="1">
    <source>
        <dbReference type="ARBA" id="ARBA00004123"/>
    </source>
</evidence>
<proteinExistence type="inferred from homology"/>
<name>A0A3M7RH35_BRAPC</name>
<evidence type="ECO:0000256" key="7">
    <source>
        <dbReference type="RuleBase" id="RU367025"/>
    </source>
</evidence>
<comment type="subcellular location">
    <subcellularLocation>
        <location evidence="1 7">Nucleus</location>
    </subcellularLocation>
</comment>
<feature type="region of interest" description="Disordered" evidence="8">
    <location>
        <begin position="224"/>
        <end position="327"/>
    </location>
</feature>
<sequence>MGRETNVLNVWGNKESMNLNSMILTNIQSSTYFKQKLFELKTYHEVIDEIFYRVTHLEPWEKGSRRTQGLTGMCGGVRGVGGGGIVSTAYCLLYKLYTLKLTRKQVLGLISHNDSPYIRGLGLMYVRYTQNPQDLYTWYSDYLDDEEELDVKAGGGMMISIGQMLRRWLVRLEWFDTLFPRIPVLIQKEIMDSLRDRYGNCVDSNAFYEGGSIVKRSPPLELSEALKDDRKRAKTSRSRDESKDRRERRGRRSHSRDKSRERSRDRSSSRRHSSKRKVSRSRSRDSSERRHRRKHKHSRHHKSHRHEDHSSERESSSRNAKRRSHDE</sequence>
<comment type="caution">
    <text evidence="9">The sequence shown here is derived from an EMBL/GenBank/DDBJ whole genome shotgun (WGS) entry which is preliminary data.</text>
</comment>
<dbReference type="AlphaFoldDB" id="A0A3M7RH35"/>
<keyword evidence="10" id="KW-1185">Reference proteome</keyword>
<evidence type="ECO:0000256" key="2">
    <source>
        <dbReference type="ARBA" id="ARBA00006164"/>
    </source>
</evidence>
<comment type="function">
    <text evidence="7">Required for pre-mRNA splicing.</text>
</comment>
<feature type="compositionally biased region" description="Basic and acidic residues" evidence="8">
    <location>
        <begin position="305"/>
        <end position="316"/>
    </location>
</feature>
<dbReference type="PANTHER" id="PTHR23142">
    <property type="entry name" value="PRE-MRNA-SPLICING FACTOR 38A-RELATED"/>
    <property type="match status" value="1"/>
</dbReference>
<evidence type="ECO:0000256" key="4">
    <source>
        <dbReference type="ARBA" id="ARBA00022728"/>
    </source>
</evidence>
<evidence type="ECO:0000256" key="6">
    <source>
        <dbReference type="ARBA" id="ARBA00023242"/>
    </source>
</evidence>
<keyword evidence="4 7" id="KW-0747">Spliceosome</keyword>
<reference evidence="9 10" key="1">
    <citation type="journal article" date="2018" name="Sci. Rep.">
        <title>Genomic signatures of local adaptation to the degree of environmental predictability in rotifers.</title>
        <authorList>
            <person name="Franch-Gras L."/>
            <person name="Hahn C."/>
            <person name="Garcia-Roger E.M."/>
            <person name="Carmona M.J."/>
            <person name="Serra M."/>
            <person name="Gomez A."/>
        </authorList>
    </citation>
    <scope>NUCLEOTIDE SEQUENCE [LARGE SCALE GENOMIC DNA]</scope>
    <source>
        <strain evidence="9">HYR1</strain>
    </source>
</reference>